<dbReference type="EMBL" id="JAEKPD010000001">
    <property type="protein sequence ID" value="MBJ3761526.1"/>
    <property type="molecule type" value="Genomic_DNA"/>
</dbReference>
<organism evidence="4 5">
    <name type="scientific">Palleronia pontilimi</name>
    <dbReference type="NCBI Taxonomy" id="1964209"/>
    <lineage>
        <taxon>Bacteria</taxon>
        <taxon>Pseudomonadati</taxon>
        <taxon>Pseudomonadota</taxon>
        <taxon>Alphaproteobacteria</taxon>
        <taxon>Rhodobacterales</taxon>
        <taxon>Roseobacteraceae</taxon>
        <taxon>Palleronia</taxon>
    </lineage>
</organism>
<accession>A0A934I9G1</accession>
<keyword evidence="5" id="KW-1185">Reference proteome</keyword>
<evidence type="ECO:0000313" key="4">
    <source>
        <dbReference type="EMBL" id="MBJ3761526.1"/>
    </source>
</evidence>
<sequence length="218" mass="22877">MLFAAGFGTRMGALTADRPKPMVPVSGRPLIDHAVSLAHAAGIRRVVANTHYKAEILAPHLADLGVVESREEPRILDTGGGLKHARPLLGRGPVFTLNSDAVFRGPNPLTTLADHWRDGMAALLLVVPLDRAHGRDAPGDFALTDGTLARGGAMVFTGAQIIDPSILESHADPVFSLSEVWTDLALAGALHGVVHDGDWADVGHPDGIARAEALIADV</sequence>
<dbReference type="InterPro" id="IPR029044">
    <property type="entry name" value="Nucleotide-diphossugar_trans"/>
</dbReference>
<evidence type="ECO:0000259" key="3">
    <source>
        <dbReference type="Pfam" id="PF00483"/>
    </source>
</evidence>
<dbReference type="InterPro" id="IPR005835">
    <property type="entry name" value="NTP_transferase_dom"/>
</dbReference>
<gene>
    <name evidence="4" type="ORF">ILP92_02030</name>
</gene>
<dbReference type="AlphaFoldDB" id="A0A934I9G1"/>
<evidence type="ECO:0000256" key="2">
    <source>
        <dbReference type="ARBA" id="ARBA00022695"/>
    </source>
</evidence>
<dbReference type="Proteomes" id="UP000642488">
    <property type="component" value="Unassembled WGS sequence"/>
</dbReference>
<dbReference type="PANTHER" id="PTHR43584:SF8">
    <property type="entry name" value="N-ACETYLMURAMATE ALPHA-1-PHOSPHATE URIDYLYLTRANSFERASE"/>
    <property type="match status" value="1"/>
</dbReference>
<name>A0A934I9G1_9RHOB</name>
<dbReference type="Gene3D" id="3.90.550.10">
    <property type="entry name" value="Spore Coat Polysaccharide Biosynthesis Protein SpsA, Chain A"/>
    <property type="match status" value="1"/>
</dbReference>
<dbReference type="SUPFAM" id="SSF53448">
    <property type="entry name" value="Nucleotide-diphospho-sugar transferases"/>
    <property type="match status" value="1"/>
</dbReference>
<evidence type="ECO:0000313" key="5">
    <source>
        <dbReference type="Proteomes" id="UP000642488"/>
    </source>
</evidence>
<evidence type="ECO:0000256" key="1">
    <source>
        <dbReference type="ARBA" id="ARBA00022679"/>
    </source>
</evidence>
<protein>
    <submittedName>
        <fullName evidence="4">Nucleotidyltransferase family protein</fullName>
    </submittedName>
</protein>
<comment type="caution">
    <text evidence="4">The sequence shown here is derived from an EMBL/GenBank/DDBJ whole genome shotgun (WGS) entry which is preliminary data.</text>
</comment>
<dbReference type="PANTHER" id="PTHR43584">
    <property type="entry name" value="NUCLEOTIDYL TRANSFERASE"/>
    <property type="match status" value="1"/>
</dbReference>
<dbReference type="CDD" id="cd06422">
    <property type="entry name" value="NTP_transferase_like_1"/>
    <property type="match status" value="1"/>
</dbReference>
<dbReference type="Pfam" id="PF00483">
    <property type="entry name" value="NTP_transferase"/>
    <property type="match status" value="1"/>
</dbReference>
<dbReference type="GO" id="GO:0016779">
    <property type="term" value="F:nucleotidyltransferase activity"/>
    <property type="evidence" value="ECO:0007669"/>
    <property type="project" value="UniProtKB-KW"/>
</dbReference>
<reference evidence="4" key="1">
    <citation type="submission" date="2020-12" db="EMBL/GenBank/DDBJ databases">
        <title>Bacterial taxonomy.</title>
        <authorList>
            <person name="Pan X."/>
        </authorList>
    </citation>
    <scope>NUCLEOTIDE SEQUENCE</scope>
    <source>
        <strain evidence="4">KCTC 52957</strain>
    </source>
</reference>
<keyword evidence="2" id="KW-0548">Nucleotidyltransferase</keyword>
<proteinExistence type="predicted"/>
<dbReference type="InterPro" id="IPR050065">
    <property type="entry name" value="GlmU-like"/>
</dbReference>
<keyword evidence="1" id="KW-0808">Transferase</keyword>
<feature type="domain" description="Nucleotidyl transferase" evidence="3">
    <location>
        <begin position="2"/>
        <end position="126"/>
    </location>
</feature>